<feature type="region of interest" description="Disordered" evidence="1">
    <location>
        <begin position="126"/>
        <end position="157"/>
    </location>
</feature>
<protein>
    <submittedName>
        <fullName evidence="2">Uncharacterized protein</fullName>
    </submittedName>
</protein>
<gene>
    <name evidence="2" type="ORF">GALMADRAFT_144641</name>
</gene>
<proteinExistence type="predicted"/>
<organism evidence="2 3">
    <name type="scientific">Galerina marginata (strain CBS 339.88)</name>
    <dbReference type="NCBI Taxonomy" id="685588"/>
    <lineage>
        <taxon>Eukaryota</taxon>
        <taxon>Fungi</taxon>
        <taxon>Dikarya</taxon>
        <taxon>Basidiomycota</taxon>
        <taxon>Agaricomycotina</taxon>
        <taxon>Agaricomycetes</taxon>
        <taxon>Agaricomycetidae</taxon>
        <taxon>Agaricales</taxon>
        <taxon>Agaricineae</taxon>
        <taxon>Strophariaceae</taxon>
        <taxon>Galerina</taxon>
    </lineage>
</organism>
<dbReference type="HOGENOM" id="CLU_1678016_0_0_1"/>
<evidence type="ECO:0000313" key="3">
    <source>
        <dbReference type="Proteomes" id="UP000027222"/>
    </source>
</evidence>
<name>A0A067SU75_GALM3</name>
<evidence type="ECO:0000313" key="2">
    <source>
        <dbReference type="EMBL" id="KDR70328.1"/>
    </source>
</evidence>
<dbReference type="EMBL" id="KL142397">
    <property type="protein sequence ID" value="KDR70328.1"/>
    <property type="molecule type" value="Genomic_DNA"/>
</dbReference>
<keyword evidence="3" id="KW-1185">Reference proteome</keyword>
<sequence>MHPTPATIDIILVLIHRPANPLFTARERVPRHRPPWAPSLALGSSGSCDVALPAAAQATRRQGPVGDNEVDGRQDVVVRRPQDLQRQAKAKGNGSRAGREGEGARGAGGAGEALQAAAAVAVVDEGRAGGTRAPWGRLNRGLGRGGGQAACGVDEDI</sequence>
<dbReference type="Proteomes" id="UP000027222">
    <property type="component" value="Unassembled WGS sequence"/>
</dbReference>
<dbReference type="AlphaFoldDB" id="A0A067SU75"/>
<reference evidence="3" key="1">
    <citation type="journal article" date="2014" name="Proc. Natl. Acad. Sci. U.S.A.">
        <title>Extensive sampling of basidiomycete genomes demonstrates inadequacy of the white-rot/brown-rot paradigm for wood decay fungi.</title>
        <authorList>
            <person name="Riley R."/>
            <person name="Salamov A.A."/>
            <person name="Brown D.W."/>
            <person name="Nagy L.G."/>
            <person name="Floudas D."/>
            <person name="Held B.W."/>
            <person name="Levasseur A."/>
            <person name="Lombard V."/>
            <person name="Morin E."/>
            <person name="Otillar R."/>
            <person name="Lindquist E.A."/>
            <person name="Sun H."/>
            <person name="LaButti K.M."/>
            <person name="Schmutz J."/>
            <person name="Jabbour D."/>
            <person name="Luo H."/>
            <person name="Baker S.E."/>
            <person name="Pisabarro A.G."/>
            <person name="Walton J.D."/>
            <person name="Blanchette R.A."/>
            <person name="Henrissat B."/>
            <person name="Martin F."/>
            <person name="Cullen D."/>
            <person name="Hibbett D.S."/>
            <person name="Grigoriev I.V."/>
        </authorList>
    </citation>
    <scope>NUCLEOTIDE SEQUENCE [LARGE SCALE GENOMIC DNA]</scope>
    <source>
        <strain evidence="3">CBS 339.88</strain>
    </source>
</reference>
<accession>A0A067SU75</accession>
<evidence type="ECO:0000256" key="1">
    <source>
        <dbReference type="SAM" id="MobiDB-lite"/>
    </source>
</evidence>
<feature type="region of interest" description="Disordered" evidence="1">
    <location>
        <begin position="58"/>
        <end position="111"/>
    </location>
</feature>
<feature type="compositionally biased region" description="Basic and acidic residues" evidence="1">
    <location>
        <begin position="70"/>
        <end position="83"/>
    </location>
</feature>